<dbReference type="EMBL" id="LAZR01003541">
    <property type="protein sequence ID" value="KKN17253.1"/>
    <property type="molecule type" value="Genomic_DNA"/>
</dbReference>
<feature type="transmembrane region" description="Helical" evidence="6">
    <location>
        <begin position="57"/>
        <end position="76"/>
    </location>
</feature>
<dbReference type="GO" id="GO:0005886">
    <property type="term" value="C:plasma membrane"/>
    <property type="evidence" value="ECO:0007669"/>
    <property type="project" value="UniProtKB-SubCell"/>
</dbReference>
<keyword evidence="5 6" id="KW-0472">Membrane</keyword>
<dbReference type="AlphaFoldDB" id="A0A0F9RJ16"/>
<evidence type="ECO:0000256" key="6">
    <source>
        <dbReference type="SAM" id="Phobius"/>
    </source>
</evidence>
<feature type="transmembrane region" description="Helical" evidence="6">
    <location>
        <begin position="32"/>
        <end position="51"/>
    </location>
</feature>
<evidence type="ECO:0000256" key="3">
    <source>
        <dbReference type="ARBA" id="ARBA00022692"/>
    </source>
</evidence>
<reference evidence="7" key="1">
    <citation type="journal article" date="2015" name="Nature">
        <title>Complex archaea that bridge the gap between prokaryotes and eukaryotes.</title>
        <authorList>
            <person name="Spang A."/>
            <person name="Saw J.H."/>
            <person name="Jorgensen S.L."/>
            <person name="Zaremba-Niedzwiedzka K."/>
            <person name="Martijn J."/>
            <person name="Lind A.E."/>
            <person name="van Eijk R."/>
            <person name="Schleper C."/>
            <person name="Guy L."/>
            <person name="Ettema T.J."/>
        </authorList>
    </citation>
    <scope>NUCLEOTIDE SEQUENCE</scope>
</reference>
<comment type="caution">
    <text evidence="7">The sequence shown here is derived from an EMBL/GenBank/DDBJ whole genome shotgun (WGS) entry which is preliminary data.</text>
</comment>
<dbReference type="InterPro" id="IPR043428">
    <property type="entry name" value="LivM-like"/>
</dbReference>
<accession>A0A0F9RJ16</accession>
<proteinExistence type="predicted"/>
<evidence type="ECO:0000256" key="5">
    <source>
        <dbReference type="ARBA" id="ARBA00023136"/>
    </source>
</evidence>
<dbReference type="GO" id="GO:0015658">
    <property type="term" value="F:branched-chain amino acid transmembrane transporter activity"/>
    <property type="evidence" value="ECO:0007669"/>
    <property type="project" value="InterPro"/>
</dbReference>
<comment type="subcellular location">
    <subcellularLocation>
        <location evidence="1">Cell membrane</location>
        <topology evidence="1">Multi-pass membrane protein</topology>
    </subcellularLocation>
</comment>
<keyword evidence="3 6" id="KW-0812">Transmembrane</keyword>
<protein>
    <recommendedName>
        <fullName evidence="8">Branched-chain amino acid ABC transporter permease</fullName>
    </recommendedName>
</protein>
<dbReference type="PANTHER" id="PTHR30482">
    <property type="entry name" value="HIGH-AFFINITY BRANCHED-CHAIN AMINO ACID TRANSPORT SYSTEM PERMEASE"/>
    <property type="match status" value="1"/>
</dbReference>
<keyword evidence="4 6" id="KW-1133">Transmembrane helix</keyword>
<evidence type="ECO:0000256" key="1">
    <source>
        <dbReference type="ARBA" id="ARBA00004651"/>
    </source>
</evidence>
<organism evidence="7">
    <name type="scientific">marine sediment metagenome</name>
    <dbReference type="NCBI Taxonomy" id="412755"/>
    <lineage>
        <taxon>unclassified sequences</taxon>
        <taxon>metagenomes</taxon>
        <taxon>ecological metagenomes</taxon>
    </lineage>
</organism>
<evidence type="ECO:0008006" key="8">
    <source>
        <dbReference type="Google" id="ProtNLM"/>
    </source>
</evidence>
<evidence type="ECO:0000313" key="7">
    <source>
        <dbReference type="EMBL" id="KKN17253.1"/>
    </source>
</evidence>
<feature type="transmembrane region" description="Helical" evidence="6">
    <location>
        <begin position="6"/>
        <end position="25"/>
    </location>
</feature>
<name>A0A0F9RJ16_9ZZZZ</name>
<feature type="non-terminal residue" evidence="7">
    <location>
        <position position="77"/>
    </location>
</feature>
<dbReference type="InterPro" id="IPR001851">
    <property type="entry name" value="ABC_transp_permease"/>
</dbReference>
<gene>
    <name evidence="7" type="ORF">LCGC14_0967810</name>
</gene>
<evidence type="ECO:0000256" key="4">
    <source>
        <dbReference type="ARBA" id="ARBA00022989"/>
    </source>
</evidence>
<sequence length="77" mass="8182">MEAYLFNLVNLIAIYAILAVTLNFVMGYAGIYSLAHAVFFGVGAYTGAWVAQNWSTSLFVTLPVAMLASGGLSLMLA</sequence>
<evidence type="ECO:0000256" key="2">
    <source>
        <dbReference type="ARBA" id="ARBA00022475"/>
    </source>
</evidence>
<dbReference type="Pfam" id="PF02653">
    <property type="entry name" value="BPD_transp_2"/>
    <property type="match status" value="1"/>
</dbReference>
<dbReference type="PANTHER" id="PTHR30482:SF10">
    <property type="entry name" value="HIGH-AFFINITY BRANCHED-CHAIN AMINO ACID TRANSPORT PROTEIN BRAE"/>
    <property type="match status" value="1"/>
</dbReference>
<keyword evidence="2" id="KW-1003">Cell membrane</keyword>